<dbReference type="PANTHER" id="PTHR46268:SF6">
    <property type="entry name" value="UNIVERSAL STRESS PROTEIN UP12"/>
    <property type="match status" value="1"/>
</dbReference>
<accession>A0A3D3R9W0</accession>
<evidence type="ECO:0000313" key="3">
    <source>
        <dbReference type="EMBL" id="HCO25615.1"/>
    </source>
</evidence>
<evidence type="ECO:0000256" key="1">
    <source>
        <dbReference type="ARBA" id="ARBA00008791"/>
    </source>
</evidence>
<reference evidence="3 4" key="1">
    <citation type="journal article" date="2018" name="Nat. Biotechnol.">
        <title>A standardized bacterial taxonomy based on genome phylogeny substantially revises the tree of life.</title>
        <authorList>
            <person name="Parks D.H."/>
            <person name="Chuvochina M."/>
            <person name="Waite D.W."/>
            <person name="Rinke C."/>
            <person name="Skarshewski A."/>
            <person name="Chaumeil P.A."/>
            <person name="Hugenholtz P."/>
        </authorList>
    </citation>
    <scope>NUCLEOTIDE SEQUENCE [LARGE SCALE GENOMIC DNA]</scope>
    <source>
        <strain evidence="3">UBA9375</strain>
    </source>
</reference>
<dbReference type="Gene3D" id="3.40.50.620">
    <property type="entry name" value="HUPs"/>
    <property type="match status" value="1"/>
</dbReference>
<proteinExistence type="inferred from homology"/>
<dbReference type="PRINTS" id="PR01438">
    <property type="entry name" value="UNVRSLSTRESS"/>
</dbReference>
<evidence type="ECO:0000313" key="4">
    <source>
        <dbReference type="Proteomes" id="UP000263642"/>
    </source>
</evidence>
<comment type="similarity">
    <text evidence="1">Belongs to the universal stress protein A family.</text>
</comment>
<dbReference type="PANTHER" id="PTHR46268">
    <property type="entry name" value="STRESS RESPONSE PROTEIN NHAX"/>
    <property type="match status" value="1"/>
</dbReference>
<dbReference type="InterPro" id="IPR006015">
    <property type="entry name" value="Universal_stress_UspA"/>
</dbReference>
<organism evidence="3 4">
    <name type="scientific">Gimesia maris</name>
    <dbReference type="NCBI Taxonomy" id="122"/>
    <lineage>
        <taxon>Bacteria</taxon>
        <taxon>Pseudomonadati</taxon>
        <taxon>Planctomycetota</taxon>
        <taxon>Planctomycetia</taxon>
        <taxon>Planctomycetales</taxon>
        <taxon>Planctomycetaceae</taxon>
        <taxon>Gimesia</taxon>
    </lineage>
</organism>
<name>A0A3D3R9W0_9PLAN</name>
<sequence>MSYFTGKNILVPVDFSESSLEAIKKAIQISEDAATVTVVHVMVPLDLVSPGVLFGGLTDEKRTEHVNKLAKSEFAKHQIEGVTFETLVGDPGIKIADYAKDHATDLIVIPSHGYTGITRLALGSVAERVLRHAPCPTLVLRQPKP</sequence>
<dbReference type="InterPro" id="IPR006016">
    <property type="entry name" value="UspA"/>
</dbReference>
<dbReference type="RefSeq" id="WP_154897828.1">
    <property type="nucleotide sequence ID" value="NZ_CAXAST010000003.1"/>
</dbReference>
<dbReference type="SUPFAM" id="SSF52402">
    <property type="entry name" value="Adenine nucleotide alpha hydrolases-like"/>
    <property type="match status" value="1"/>
</dbReference>
<dbReference type="CDD" id="cd00293">
    <property type="entry name" value="USP-like"/>
    <property type="match status" value="1"/>
</dbReference>
<gene>
    <name evidence="3" type="ORF">DIT97_22285</name>
</gene>
<dbReference type="AlphaFoldDB" id="A0A3D3R9W0"/>
<protein>
    <submittedName>
        <fullName evidence="3">Universal stress protein</fullName>
    </submittedName>
</protein>
<dbReference type="Proteomes" id="UP000263642">
    <property type="component" value="Unassembled WGS sequence"/>
</dbReference>
<dbReference type="EMBL" id="DQAY01000133">
    <property type="protein sequence ID" value="HCO25615.1"/>
    <property type="molecule type" value="Genomic_DNA"/>
</dbReference>
<feature type="domain" description="UspA" evidence="2">
    <location>
        <begin position="7"/>
        <end position="141"/>
    </location>
</feature>
<evidence type="ECO:0000259" key="2">
    <source>
        <dbReference type="Pfam" id="PF00582"/>
    </source>
</evidence>
<dbReference type="InterPro" id="IPR014729">
    <property type="entry name" value="Rossmann-like_a/b/a_fold"/>
</dbReference>
<dbReference type="Pfam" id="PF00582">
    <property type="entry name" value="Usp"/>
    <property type="match status" value="1"/>
</dbReference>
<comment type="caution">
    <text evidence="3">The sequence shown here is derived from an EMBL/GenBank/DDBJ whole genome shotgun (WGS) entry which is preliminary data.</text>
</comment>
<accession>A0A517X7E0</accession>